<evidence type="ECO:0000259" key="6">
    <source>
        <dbReference type="Pfam" id="PF01258"/>
    </source>
</evidence>
<keyword evidence="2" id="KW-0863">Zinc-finger</keyword>
<comment type="caution">
    <text evidence="7">The sequence shown here is derived from an EMBL/GenBank/DDBJ whole genome shotgun (WGS) entry which is preliminary data.</text>
</comment>
<sequence length="246" mass="28051">MTHLSHEQWQQLRSQLLERKAGLERLNDNNNHGLSISERDTTGELSHIDNHPGDLATELYEREKDLGLQDRAELELQRVLSSLEHMDHGDYGICVVCGKPIPFERLEAVPDTMYCRQDAPRVIPSQNRPVEEEFLSPPFGRSSLDEHEYNGFDGEDTLQILEQMGSSNSPAMSENPEVDSYNEMGEEEHDDLGGFVESYENFVATNIDNSEVFFIRSPQYDSYLEQGEGSYLLDPHAAPDPEDQYE</sequence>
<name>A0A848M1E7_PAELE</name>
<dbReference type="GO" id="GO:0008270">
    <property type="term" value="F:zinc ion binding"/>
    <property type="evidence" value="ECO:0007669"/>
    <property type="project" value="UniProtKB-KW"/>
</dbReference>
<dbReference type="PROSITE" id="PS51128">
    <property type="entry name" value="ZF_DKSA_2"/>
    <property type="match status" value="1"/>
</dbReference>
<dbReference type="AlphaFoldDB" id="A0A848M1E7"/>
<reference evidence="7 8" key="1">
    <citation type="submission" date="2020-04" db="EMBL/GenBank/DDBJ databases">
        <title>Paenibacillus algicola sp. nov., a novel marine bacterium producing alginate lyase.</title>
        <authorList>
            <person name="Huang H."/>
        </authorList>
    </citation>
    <scope>NUCLEOTIDE SEQUENCE [LARGE SCALE GENOMIC DNA]</scope>
    <source>
        <strain evidence="7 8">L7-75</strain>
    </source>
</reference>
<protein>
    <submittedName>
        <fullName evidence="7">Molecular chaperone DnaK</fullName>
    </submittedName>
</protein>
<evidence type="ECO:0000256" key="5">
    <source>
        <dbReference type="SAM" id="MobiDB-lite"/>
    </source>
</evidence>
<evidence type="ECO:0000313" key="8">
    <source>
        <dbReference type="Proteomes" id="UP000565468"/>
    </source>
</evidence>
<feature type="region of interest" description="Disordered" evidence="5">
    <location>
        <begin position="27"/>
        <end position="52"/>
    </location>
</feature>
<evidence type="ECO:0000256" key="1">
    <source>
        <dbReference type="ARBA" id="ARBA00022723"/>
    </source>
</evidence>
<evidence type="ECO:0000256" key="3">
    <source>
        <dbReference type="ARBA" id="ARBA00022833"/>
    </source>
</evidence>
<evidence type="ECO:0000313" key="7">
    <source>
        <dbReference type="EMBL" id="NMO94758.1"/>
    </source>
</evidence>
<evidence type="ECO:0000256" key="4">
    <source>
        <dbReference type="PROSITE-ProRule" id="PRU00510"/>
    </source>
</evidence>
<proteinExistence type="predicted"/>
<dbReference type="EMBL" id="JABBPN010000002">
    <property type="protein sequence ID" value="NMO94758.1"/>
    <property type="molecule type" value="Genomic_DNA"/>
</dbReference>
<dbReference type="Pfam" id="PF01258">
    <property type="entry name" value="zf-dskA_traR"/>
    <property type="match status" value="1"/>
</dbReference>
<dbReference type="Gene3D" id="1.20.120.910">
    <property type="entry name" value="DksA, coiled-coil domain"/>
    <property type="match status" value="1"/>
</dbReference>
<dbReference type="SUPFAM" id="SSF57716">
    <property type="entry name" value="Glucocorticoid receptor-like (DNA-binding domain)"/>
    <property type="match status" value="1"/>
</dbReference>
<dbReference type="InterPro" id="IPR000962">
    <property type="entry name" value="Znf_DskA_TraR"/>
</dbReference>
<keyword evidence="8" id="KW-1185">Reference proteome</keyword>
<feature type="compositionally biased region" description="Basic and acidic residues" evidence="5">
    <location>
        <begin position="37"/>
        <end position="52"/>
    </location>
</feature>
<dbReference type="InterPro" id="IPR014240">
    <property type="entry name" value="YteA"/>
</dbReference>
<feature type="region of interest" description="Disordered" evidence="5">
    <location>
        <begin position="226"/>
        <end position="246"/>
    </location>
</feature>
<dbReference type="InterPro" id="IPR037187">
    <property type="entry name" value="DnaK_N"/>
</dbReference>
<dbReference type="SUPFAM" id="SSF109635">
    <property type="entry name" value="DnaK suppressor protein DksA, alpha-hairpin domain"/>
    <property type="match status" value="1"/>
</dbReference>
<gene>
    <name evidence="7" type="ORF">HII30_03015</name>
</gene>
<dbReference type="NCBIfam" id="TIGR02890">
    <property type="entry name" value="bacill_yteA"/>
    <property type="match status" value="1"/>
</dbReference>
<organism evidence="7 8">
    <name type="scientific">Paenibacillus lemnae</name>
    <dbReference type="NCBI Taxonomy" id="1330551"/>
    <lineage>
        <taxon>Bacteria</taxon>
        <taxon>Bacillati</taxon>
        <taxon>Bacillota</taxon>
        <taxon>Bacilli</taxon>
        <taxon>Bacillales</taxon>
        <taxon>Paenibacillaceae</taxon>
        <taxon>Paenibacillus</taxon>
    </lineage>
</organism>
<keyword evidence="3" id="KW-0862">Zinc</keyword>
<comment type="caution">
    <text evidence="4">Lacks conserved residue(s) required for the propagation of feature annotation.</text>
</comment>
<accession>A0A848M1E7</accession>
<feature type="domain" description="Zinc finger DksA/TraR C4-type" evidence="6">
    <location>
        <begin position="89"/>
        <end position="116"/>
    </location>
</feature>
<dbReference type="PANTHER" id="PTHR33823">
    <property type="entry name" value="RNA POLYMERASE-BINDING TRANSCRIPTION FACTOR DKSA-RELATED"/>
    <property type="match status" value="1"/>
</dbReference>
<keyword evidence="1" id="KW-0479">Metal-binding</keyword>
<dbReference type="Proteomes" id="UP000565468">
    <property type="component" value="Unassembled WGS sequence"/>
</dbReference>
<evidence type="ECO:0000256" key="2">
    <source>
        <dbReference type="ARBA" id="ARBA00022771"/>
    </source>
</evidence>
<dbReference type="RefSeq" id="WP_169503453.1">
    <property type="nucleotide sequence ID" value="NZ_JABBPN010000002.1"/>
</dbReference>
<dbReference type="PANTHER" id="PTHR33823:SF4">
    <property type="entry name" value="GENERAL STRESS PROTEIN 16O"/>
    <property type="match status" value="1"/>
</dbReference>